<organism evidence="1">
    <name type="scientific">Amphimedon queenslandica</name>
    <name type="common">Sponge</name>
    <dbReference type="NCBI Taxonomy" id="400682"/>
    <lineage>
        <taxon>Eukaryota</taxon>
        <taxon>Metazoa</taxon>
        <taxon>Porifera</taxon>
        <taxon>Demospongiae</taxon>
        <taxon>Heteroscleromorpha</taxon>
        <taxon>Haplosclerida</taxon>
        <taxon>Niphatidae</taxon>
        <taxon>Amphimedon</taxon>
    </lineage>
</organism>
<sequence length="27" mass="2782">IERESPLVPTSGEGISTLLKDGLAALD</sequence>
<proteinExistence type="predicted"/>
<accession>A0A1X7UKK2</accession>
<dbReference type="AlphaFoldDB" id="A0A1X7UKK2"/>
<evidence type="ECO:0000313" key="1">
    <source>
        <dbReference type="EnsemblMetazoa" id="Aqu2.1.28505_001"/>
    </source>
</evidence>
<reference evidence="1" key="1">
    <citation type="submission" date="2017-05" db="UniProtKB">
        <authorList>
            <consortium name="EnsemblMetazoa"/>
        </authorList>
    </citation>
    <scope>IDENTIFICATION</scope>
</reference>
<dbReference type="EnsemblMetazoa" id="Aqu2.1.28505_001">
    <property type="protein sequence ID" value="Aqu2.1.28505_001"/>
    <property type="gene ID" value="Aqu2.1.28505"/>
</dbReference>
<protein>
    <submittedName>
        <fullName evidence="1">Uncharacterized protein</fullName>
    </submittedName>
</protein>
<dbReference type="InParanoid" id="A0A1X7UKK2"/>
<name>A0A1X7UKK2_AMPQE</name>